<dbReference type="GO" id="GO:0044874">
    <property type="term" value="P:lipoprotein localization to outer membrane"/>
    <property type="evidence" value="ECO:0007669"/>
    <property type="project" value="UniProtKB-UniRule"/>
</dbReference>
<comment type="similarity">
    <text evidence="2 10">Belongs to the LolA family.</text>
</comment>
<proteinExistence type="inferred from homology"/>
<dbReference type="GO" id="GO:0042953">
    <property type="term" value="P:lipoprotein transport"/>
    <property type="evidence" value="ECO:0007669"/>
    <property type="project" value="InterPro"/>
</dbReference>
<evidence type="ECO:0000256" key="4">
    <source>
        <dbReference type="ARBA" id="ARBA00014035"/>
    </source>
</evidence>
<keyword evidence="5 10" id="KW-0813">Transport</keyword>
<sequence length="220" mass="24122" precursor="true">MKTTVCAALALGLLAAASAAHAADAARARLDAFAKGLNSLSGSFEQQVFDPNGTAGKKTQGTLALEAPRQFRWDVVKPYQQQIVADGMHVWIYDPDLEQVNVRNQGVEEAHSPLTVLTDLKQMDVEYAATEQGERDGATWLRLKSKAKEPDFEYADLGFDAQGLARMTFKDTLGNRTEIHFADWKRNPAMPAGHFKFTPPPGVDVIGDVKPEAEVRPIKD</sequence>
<gene>
    <name evidence="10 11" type="primary">lolA</name>
    <name evidence="11" type="ORF">OD750_021225</name>
</gene>
<evidence type="ECO:0000256" key="3">
    <source>
        <dbReference type="ARBA" id="ARBA00011245"/>
    </source>
</evidence>
<keyword evidence="12" id="KW-1185">Reference proteome</keyword>
<dbReference type="GO" id="GO:0030288">
    <property type="term" value="C:outer membrane-bounded periplasmic space"/>
    <property type="evidence" value="ECO:0007669"/>
    <property type="project" value="TreeGrafter"/>
</dbReference>
<keyword evidence="9 10" id="KW-0143">Chaperone</keyword>
<dbReference type="Pfam" id="PF03548">
    <property type="entry name" value="LolA"/>
    <property type="match status" value="1"/>
</dbReference>
<dbReference type="InterPro" id="IPR029046">
    <property type="entry name" value="LolA/LolB/LppX"/>
</dbReference>
<keyword evidence="6 10" id="KW-0732">Signal</keyword>
<dbReference type="EMBL" id="JAOVZO020000020">
    <property type="protein sequence ID" value="MDC8015074.1"/>
    <property type="molecule type" value="Genomic_DNA"/>
</dbReference>
<dbReference type="Gene3D" id="2.50.20.10">
    <property type="entry name" value="Lipoprotein localisation LolA/LolB/LppX"/>
    <property type="match status" value="1"/>
</dbReference>
<evidence type="ECO:0000256" key="9">
    <source>
        <dbReference type="ARBA" id="ARBA00023186"/>
    </source>
</evidence>
<dbReference type="PANTHER" id="PTHR35869">
    <property type="entry name" value="OUTER-MEMBRANE LIPOPROTEIN CARRIER PROTEIN"/>
    <property type="match status" value="1"/>
</dbReference>
<evidence type="ECO:0000256" key="7">
    <source>
        <dbReference type="ARBA" id="ARBA00022764"/>
    </source>
</evidence>
<evidence type="ECO:0000313" key="11">
    <source>
        <dbReference type="EMBL" id="MDC8015074.1"/>
    </source>
</evidence>
<comment type="function">
    <text evidence="10">Participates in the translocation of lipoproteins from the inner membrane to the outer membrane. Only forms a complex with a lipoprotein if the residue after the N-terminal Cys is not an aspartate (The Asp acts as a targeting signal to indicate that the lipoprotein should stay in the inner membrane).</text>
</comment>
<comment type="subunit">
    <text evidence="3 10">Monomer.</text>
</comment>
<name>A0A9X4BM99_9GAMM</name>
<dbReference type="SUPFAM" id="SSF89392">
    <property type="entry name" value="Prokaryotic lipoproteins and lipoprotein localization factors"/>
    <property type="match status" value="1"/>
</dbReference>
<dbReference type="NCBIfam" id="TIGR00547">
    <property type="entry name" value="lolA"/>
    <property type="match status" value="1"/>
</dbReference>
<reference evidence="11" key="1">
    <citation type="submission" date="2023-02" db="EMBL/GenBank/DDBJ databases">
        <title>Tahibacter soli sp. nov. isolated from soil.</title>
        <authorList>
            <person name="Baek J.H."/>
            <person name="Lee J.K."/>
            <person name="Choi D.G."/>
            <person name="Jeon C.O."/>
        </authorList>
    </citation>
    <scope>NUCLEOTIDE SEQUENCE</scope>
    <source>
        <strain evidence="11">BL</strain>
    </source>
</reference>
<dbReference type="RefSeq" id="WP_263544099.1">
    <property type="nucleotide sequence ID" value="NZ_JAOVZO020000020.1"/>
</dbReference>
<evidence type="ECO:0000256" key="2">
    <source>
        <dbReference type="ARBA" id="ARBA00007615"/>
    </source>
</evidence>
<dbReference type="AlphaFoldDB" id="A0A9X4BM99"/>
<keyword evidence="7 10" id="KW-0574">Periplasm</keyword>
<comment type="caution">
    <text evidence="11">The sequence shown here is derived from an EMBL/GenBank/DDBJ whole genome shotgun (WGS) entry which is preliminary data.</text>
</comment>
<keyword evidence="11" id="KW-0449">Lipoprotein</keyword>
<evidence type="ECO:0000256" key="5">
    <source>
        <dbReference type="ARBA" id="ARBA00022448"/>
    </source>
</evidence>
<accession>A0A9X4BM99</accession>
<organism evidence="11 12">
    <name type="scientific">Tahibacter soli</name>
    <dbReference type="NCBI Taxonomy" id="2983605"/>
    <lineage>
        <taxon>Bacteria</taxon>
        <taxon>Pseudomonadati</taxon>
        <taxon>Pseudomonadota</taxon>
        <taxon>Gammaproteobacteria</taxon>
        <taxon>Lysobacterales</taxon>
        <taxon>Rhodanobacteraceae</taxon>
        <taxon>Tahibacter</taxon>
    </lineage>
</organism>
<dbReference type="HAMAP" id="MF_00240">
    <property type="entry name" value="LolA"/>
    <property type="match status" value="1"/>
</dbReference>
<dbReference type="InterPro" id="IPR004564">
    <property type="entry name" value="OM_lipoprot_carrier_LolA-like"/>
</dbReference>
<evidence type="ECO:0000256" key="10">
    <source>
        <dbReference type="HAMAP-Rule" id="MF_00240"/>
    </source>
</evidence>
<feature type="chain" id="PRO_5041026197" description="Outer-membrane lipoprotein carrier protein" evidence="10">
    <location>
        <begin position="23"/>
        <end position="220"/>
    </location>
</feature>
<evidence type="ECO:0000256" key="6">
    <source>
        <dbReference type="ARBA" id="ARBA00022729"/>
    </source>
</evidence>
<evidence type="ECO:0000256" key="8">
    <source>
        <dbReference type="ARBA" id="ARBA00022927"/>
    </source>
</evidence>
<protein>
    <recommendedName>
        <fullName evidence="4 10">Outer-membrane lipoprotein carrier protein</fullName>
    </recommendedName>
</protein>
<dbReference type="CDD" id="cd16325">
    <property type="entry name" value="LolA"/>
    <property type="match status" value="1"/>
</dbReference>
<evidence type="ECO:0000313" key="12">
    <source>
        <dbReference type="Proteomes" id="UP001139971"/>
    </source>
</evidence>
<evidence type="ECO:0000256" key="1">
    <source>
        <dbReference type="ARBA" id="ARBA00004418"/>
    </source>
</evidence>
<dbReference type="InterPro" id="IPR018323">
    <property type="entry name" value="OM_lipoprot_carrier_LolA_Pbac"/>
</dbReference>
<dbReference type="Proteomes" id="UP001139971">
    <property type="component" value="Unassembled WGS sequence"/>
</dbReference>
<comment type="subcellular location">
    <subcellularLocation>
        <location evidence="1 10">Periplasm</location>
    </subcellularLocation>
</comment>
<dbReference type="PANTHER" id="PTHR35869:SF1">
    <property type="entry name" value="OUTER-MEMBRANE LIPOPROTEIN CARRIER PROTEIN"/>
    <property type="match status" value="1"/>
</dbReference>
<feature type="signal peptide" evidence="10">
    <location>
        <begin position="1"/>
        <end position="22"/>
    </location>
</feature>
<keyword evidence="8 10" id="KW-0653">Protein transport</keyword>